<dbReference type="PROSITE" id="PS50943">
    <property type="entry name" value="HTH_CROC1"/>
    <property type="match status" value="1"/>
</dbReference>
<sequence>MTVPAVMPARVLFSLRLAAFRAERGLSERGPGDEMGLGNRVGSVRINRYERQERFPALDDLDLLADTLNIPVAALLALDDSTARAICALARLTDAEREEAAKRLEELAGRSAASDIG</sequence>
<dbReference type="InterPro" id="IPR001387">
    <property type="entry name" value="Cro/C1-type_HTH"/>
</dbReference>
<keyword evidence="2" id="KW-0238">DNA-binding</keyword>
<name>A0ABU7UYI2_9GAMM</name>
<dbReference type="EMBL" id="JAZHBO010000001">
    <property type="protein sequence ID" value="MEF2155028.1"/>
    <property type="molecule type" value="Genomic_DNA"/>
</dbReference>
<comment type="caution">
    <text evidence="2">The sequence shown here is derived from an EMBL/GenBank/DDBJ whole genome shotgun (WGS) entry which is preliminary data.</text>
</comment>
<evidence type="ECO:0000259" key="1">
    <source>
        <dbReference type="PROSITE" id="PS50943"/>
    </source>
</evidence>
<dbReference type="InterPro" id="IPR010982">
    <property type="entry name" value="Lambda_DNA-bd_dom_sf"/>
</dbReference>
<keyword evidence="3" id="KW-1185">Reference proteome</keyword>
<dbReference type="SUPFAM" id="SSF47413">
    <property type="entry name" value="lambda repressor-like DNA-binding domains"/>
    <property type="match status" value="1"/>
</dbReference>
<feature type="domain" description="HTH cro/C1-type" evidence="1">
    <location>
        <begin position="46"/>
        <end position="75"/>
    </location>
</feature>
<proteinExistence type="predicted"/>
<organism evidence="2 3">
    <name type="scientific">Aquilutibacter rugosus</name>
    <dbReference type="NCBI Taxonomy" id="3115820"/>
    <lineage>
        <taxon>Bacteria</taxon>
        <taxon>Pseudomonadati</taxon>
        <taxon>Pseudomonadota</taxon>
        <taxon>Gammaproteobacteria</taxon>
        <taxon>Lysobacterales</taxon>
        <taxon>Lysobacteraceae</taxon>
        <taxon>Aquilutibacter</taxon>
    </lineage>
</organism>
<reference evidence="2 3" key="1">
    <citation type="submission" date="2024-01" db="EMBL/GenBank/DDBJ databases">
        <title>Novel species of the genus Luteimonas isolated from rivers.</title>
        <authorList>
            <person name="Lu H."/>
        </authorList>
    </citation>
    <scope>NUCLEOTIDE SEQUENCE [LARGE SCALE GENOMIC DNA]</scope>
    <source>
        <strain evidence="2 3">FXH3W</strain>
    </source>
</reference>
<protein>
    <submittedName>
        <fullName evidence="2">DNA-binding protein</fullName>
    </submittedName>
</protein>
<evidence type="ECO:0000313" key="2">
    <source>
        <dbReference type="EMBL" id="MEF2155028.1"/>
    </source>
</evidence>
<dbReference type="SMART" id="SM00530">
    <property type="entry name" value="HTH_XRE"/>
    <property type="match status" value="1"/>
</dbReference>
<gene>
    <name evidence="2" type="ORF">V3390_02080</name>
</gene>
<dbReference type="Proteomes" id="UP001356170">
    <property type="component" value="Unassembled WGS sequence"/>
</dbReference>
<evidence type="ECO:0000313" key="3">
    <source>
        <dbReference type="Proteomes" id="UP001356170"/>
    </source>
</evidence>
<accession>A0ABU7UYI2</accession>
<dbReference type="Gene3D" id="1.10.260.40">
    <property type="entry name" value="lambda repressor-like DNA-binding domains"/>
    <property type="match status" value="1"/>
</dbReference>
<dbReference type="GO" id="GO:0003677">
    <property type="term" value="F:DNA binding"/>
    <property type="evidence" value="ECO:0007669"/>
    <property type="project" value="UniProtKB-KW"/>
</dbReference>